<dbReference type="Pfam" id="PF23286">
    <property type="entry name" value="LRR_13"/>
    <property type="match status" value="1"/>
</dbReference>
<evidence type="ECO:0000256" key="3">
    <source>
        <dbReference type="ARBA" id="ARBA00022821"/>
    </source>
</evidence>
<dbReference type="GO" id="GO:0043531">
    <property type="term" value="F:ADP binding"/>
    <property type="evidence" value="ECO:0007669"/>
    <property type="project" value="InterPro"/>
</dbReference>
<dbReference type="Pfam" id="PF01582">
    <property type="entry name" value="TIR"/>
    <property type="match status" value="1"/>
</dbReference>
<dbReference type="InterPro" id="IPR058546">
    <property type="entry name" value="RPS4B/Roq1-like_LRR"/>
</dbReference>
<organism evidence="7 8">
    <name type="scientific">Glycine soja</name>
    <name type="common">Wild soybean</name>
    <dbReference type="NCBI Taxonomy" id="3848"/>
    <lineage>
        <taxon>Eukaryota</taxon>
        <taxon>Viridiplantae</taxon>
        <taxon>Streptophyta</taxon>
        <taxon>Embryophyta</taxon>
        <taxon>Tracheophyta</taxon>
        <taxon>Spermatophyta</taxon>
        <taxon>Magnoliopsida</taxon>
        <taxon>eudicotyledons</taxon>
        <taxon>Gunneridae</taxon>
        <taxon>Pentapetalae</taxon>
        <taxon>rosids</taxon>
        <taxon>fabids</taxon>
        <taxon>Fabales</taxon>
        <taxon>Fabaceae</taxon>
        <taxon>Papilionoideae</taxon>
        <taxon>50 kb inversion clade</taxon>
        <taxon>NPAAA clade</taxon>
        <taxon>indigoferoid/millettioid clade</taxon>
        <taxon>Phaseoleae</taxon>
        <taxon>Glycine</taxon>
        <taxon>Glycine subgen. Soja</taxon>
    </lineage>
</organism>
<comment type="caution">
    <text evidence="7">The sequence shown here is derived from an EMBL/GenBank/DDBJ whole genome shotgun (WGS) entry which is preliminary data.</text>
</comment>
<dbReference type="EMBL" id="QZWG01000012">
    <property type="protein sequence ID" value="RZB73951.1"/>
    <property type="molecule type" value="Genomic_DNA"/>
</dbReference>
<keyword evidence="4" id="KW-0520">NAD</keyword>
<dbReference type="Gramene" id="XM_028338713.1">
    <property type="protein sequence ID" value="XP_028194514.1"/>
    <property type="gene ID" value="LOC114379901"/>
</dbReference>
<feature type="compositionally biased region" description="Basic and acidic residues" evidence="5">
    <location>
        <begin position="1140"/>
        <end position="1151"/>
    </location>
</feature>
<keyword evidence="3" id="KW-0611">Plant defense</keyword>
<evidence type="ECO:0000259" key="6">
    <source>
        <dbReference type="PROSITE" id="PS50104"/>
    </source>
</evidence>
<dbReference type="FunFam" id="3.40.50.10140:FF:000007">
    <property type="entry name" value="Disease resistance protein (TIR-NBS-LRR class)"/>
    <property type="match status" value="1"/>
</dbReference>
<feature type="compositionally biased region" description="Basic and acidic residues" evidence="5">
    <location>
        <begin position="1105"/>
        <end position="1114"/>
    </location>
</feature>
<sequence>MANDGTVSETKCTHDVFLSFRRDDTHHTFTCKLYDSLCRKGIITFMDNEELKVGDQIGHKLLKAIEESRISIVVLSENYAASSWCLDELVKIHECMKAKNLLVWPIFYKVDPSDVRHQNGSYGEAMTEHETRFGKDSEKVHKWRLTLTDMTNLKGEHVQEGRDESKFIDDLVSRIFIKVSPKDLSRNEHIVGWEYRVEELKSLLELESHNITNCLLGIHGTGGIGKTTLVKALYDSIYKQFQGSCFLSNFRENSSQIQGIKHLQEGHLSEILEGSKILLKNIEKGIGTITSRLRLKRVVIVVDDVDDIEELKKLAEELDRFGPGSRIIITTRNKYLLDVGQVEKKYEVKMLNDQESLELFCQSAFRKSCPETNYEDLSNRAIRCCKGLPLALKVLGSHMVGKDLGGWKDALDRYGKSQHEGVQKVLRISYDSLPFNEKNIFLDIACFFNGWKLEYVKSVLDACDFSSGDGITTLVNKSLLTVDNECLGMHDLIQEMGREIVKEEAGDVVGECSRLWHHEDVFQVLVNDTGSSKIQGIMLDPPLREEIECTDIVFKKMKNLRILIVRQTIFSCEPCYLPNNLRVLEWTEYPSQSFPSDFYPSKLVRFNLSGSNLLVLENPFQRFEHLTYMEISHCRTVVEFPDVSRAKNLRELRLDRCQKLVSIHKSVGRLANLVFLSATHCNQLQSFVPTIYLPSLEYLSFGYCSRLAHFPEIERTMDKPLRIQMLYTAIQELPESIKKLTGLNYLHIEGCKGLQHLPSSLFVLPNFVTLRIGGCYLLRESFRRFEGSHSACPKLETLHFGMADLSDEDIHAIIYNFPNLKHLDVSFNHFVSLPAHIKQSTKLTSLNVSYCDKLQEIPELPSTVQKVYASECKSLTPETSNILWSQVRKEIRGLEVRMPKREIPEWFDYVNEGGYPVFKARGKFPAVALAFVFGDVKALPFLSSMGVHLHLFIEGEHRLCDRFIVVKNQALLCDIRVLFSFEKWEDVGVGIGNDWKTIQVFCETGCNSLRSWGVYVYRHETNMEDIQFLSQHSISSLVRSLHEERKKSDQSLKGREMFHLQMRNNEEMFYCMHKQRRRELLLISEKTSRRAMAPREGEGSSGLNIDDKEDKEADSMLELLAEITSDDGEETQEAGPSSEQRYEGLLDEHSRSACRSGKKLRRC</sequence>
<feature type="domain" description="TIR" evidence="6">
    <location>
        <begin position="12"/>
        <end position="179"/>
    </location>
</feature>
<evidence type="ECO:0000313" key="7">
    <source>
        <dbReference type="EMBL" id="RZB73951.1"/>
    </source>
</evidence>
<dbReference type="InterPro" id="IPR058192">
    <property type="entry name" value="WHD_ROQ1-like"/>
</dbReference>
<dbReference type="InterPro" id="IPR035897">
    <property type="entry name" value="Toll_tir_struct_dom_sf"/>
</dbReference>
<feature type="region of interest" description="Disordered" evidence="5">
    <location>
        <begin position="1087"/>
        <end position="1163"/>
    </location>
</feature>
<dbReference type="PANTHER" id="PTHR11017:SF587">
    <property type="entry name" value="NB-ARC DOMAIN PROTEIN"/>
    <property type="match status" value="1"/>
</dbReference>
<dbReference type="PANTHER" id="PTHR11017">
    <property type="entry name" value="LEUCINE-RICH REPEAT-CONTAINING PROTEIN"/>
    <property type="match status" value="1"/>
</dbReference>
<dbReference type="AlphaFoldDB" id="A0A445HJU0"/>
<dbReference type="InterPro" id="IPR000157">
    <property type="entry name" value="TIR_dom"/>
</dbReference>
<dbReference type="PRINTS" id="PR00364">
    <property type="entry name" value="DISEASERSIST"/>
</dbReference>
<dbReference type="Gene3D" id="1.10.8.430">
    <property type="entry name" value="Helical domain of apoptotic protease-activating factors"/>
    <property type="match status" value="1"/>
</dbReference>
<protein>
    <submittedName>
        <fullName evidence="7">TMV resistance protein N isoform A</fullName>
    </submittedName>
</protein>
<dbReference type="GO" id="GO:0006952">
    <property type="term" value="P:defense response"/>
    <property type="evidence" value="ECO:0007669"/>
    <property type="project" value="InterPro"/>
</dbReference>
<proteinExistence type="predicted"/>
<dbReference type="Gene3D" id="3.80.10.10">
    <property type="entry name" value="Ribonuclease Inhibitor"/>
    <property type="match status" value="2"/>
</dbReference>
<accession>A0A445HJU0</accession>
<dbReference type="InterPro" id="IPR044974">
    <property type="entry name" value="Disease_R_plants"/>
</dbReference>
<keyword evidence="8" id="KW-1185">Reference proteome</keyword>
<dbReference type="SUPFAM" id="SSF52540">
    <property type="entry name" value="P-loop containing nucleoside triphosphate hydrolases"/>
    <property type="match status" value="1"/>
</dbReference>
<dbReference type="SUPFAM" id="SSF52200">
    <property type="entry name" value="Toll/Interleukin receptor TIR domain"/>
    <property type="match status" value="1"/>
</dbReference>
<dbReference type="InterPro" id="IPR042197">
    <property type="entry name" value="Apaf_helical"/>
</dbReference>
<dbReference type="Gene3D" id="3.40.50.10140">
    <property type="entry name" value="Toll/interleukin-1 receptor homology (TIR) domain"/>
    <property type="match status" value="1"/>
</dbReference>
<evidence type="ECO:0000256" key="1">
    <source>
        <dbReference type="ARBA" id="ARBA00022614"/>
    </source>
</evidence>
<dbReference type="Proteomes" id="UP000289340">
    <property type="component" value="Chromosome 12"/>
</dbReference>
<dbReference type="SMART" id="SM00255">
    <property type="entry name" value="TIR"/>
    <property type="match status" value="1"/>
</dbReference>
<dbReference type="InterPro" id="IPR002182">
    <property type="entry name" value="NB-ARC"/>
</dbReference>
<dbReference type="InterPro" id="IPR027417">
    <property type="entry name" value="P-loop_NTPase"/>
</dbReference>
<reference evidence="7 8" key="1">
    <citation type="submission" date="2018-09" db="EMBL/GenBank/DDBJ databases">
        <title>A high-quality reference genome of wild soybean provides a powerful tool to mine soybean genomes.</title>
        <authorList>
            <person name="Xie M."/>
            <person name="Chung C.Y.L."/>
            <person name="Li M.-W."/>
            <person name="Wong F.-L."/>
            <person name="Chan T.-F."/>
            <person name="Lam H.-M."/>
        </authorList>
    </citation>
    <scope>NUCLEOTIDE SEQUENCE [LARGE SCALE GENOMIC DNA]</scope>
    <source>
        <strain evidence="8">cv. W05</strain>
        <tissue evidence="7">Hypocotyl of etiolated seedlings</tissue>
    </source>
</reference>
<evidence type="ECO:0000256" key="2">
    <source>
        <dbReference type="ARBA" id="ARBA00022737"/>
    </source>
</evidence>
<dbReference type="SUPFAM" id="SSF52058">
    <property type="entry name" value="L domain-like"/>
    <property type="match status" value="1"/>
</dbReference>
<evidence type="ECO:0000256" key="4">
    <source>
        <dbReference type="ARBA" id="ARBA00023027"/>
    </source>
</evidence>
<keyword evidence="1" id="KW-0433">Leucine-rich repeat</keyword>
<dbReference type="Gene3D" id="3.40.50.300">
    <property type="entry name" value="P-loop containing nucleotide triphosphate hydrolases"/>
    <property type="match status" value="1"/>
</dbReference>
<dbReference type="Pfam" id="PF23282">
    <property type="entry name" value="WHD_ROQ1"/>
    <property type="match status" value="1"/>
</dbReference>
<gene>
    <name evidence="7" type="ORF">D0Y65_033185</name>
</gene>
<name>A0A445HJU0_GLYSO</name>
<evidence type="ECO:0000313" key="8">
    <source>
        <dbReference type="Proteomes" id="UP000289340"/>
    </source>
</evidence>
<dbReference type="GO" id="GO:0007165">
    <property type="term" value="P:signal transduction"/>
    <property type="evidence" value="ECO:0007669"/>
    <property type="project" value="InterPro"/>
</dbReference>
<evidence type="ECO:0000256" key="5">
    <source>
        <dbReference type="SAM" id="MobiDB-lite"/>
    </source>
</evidence>
<dbReference type="Pfam" id="PF00931">
    <property type="entry name" value="NB-ARC"/>
    <property type="match status" value="1"/>
</dbReference>
<dbReference type="PROSITE" id="PS50104">
    <property type="entry name" value="TIR"/>
    <property type="match status" value="1"/>
</dbReference>
<dbReference type="InterPro" id="IPR032675">
    <property type="entry name" value="LRR_dom_sf"/>
</dbReference>
<keyword evidence="2" id="KW-0677">Repeat</keyword>